<dbReference type="GO" id="GO:0005794">
    <property type="term" value="C:Golgi apparatus"/>
    <property type="evidence" value="ECO:0007669"/>
    <property type="project" value="TreeGrafter"/>
</dbReference>
<evidence type="ECO:0000313" key="4">
    <source>
        <dbReference type="EMBL" id="KAF7353960.1"/>
    </source>
</evidence>
<dbReference type="GO" id="GO:0016020">
    <property type="term" value="C:membrane"/>
    <property type="evidence" value="ECO:0007669"/>
    <property type="project" value="InterPro"/>
</dbReference>
<dbReference type="Gene3D" id="3.90.550.10">
    <property type="entry name" value="Spore Coat Polysaccharide Biosynthesis Protein SpsA, Chain A"/>
    <property type="match status" value="1"/>
</dbReference>
<comment type="similarity">
    <text evidence="1">Belongs to the glycosyltransferase 15 family.</text>
</comment>
<dbReference type="PANTHER" id="PTHR31121">
    <property type="entry name" value="ALPHA-1,2 MANNOSYLTRANSFERASE KTR1"/>
    <property type="match status" value="1"/>
</dbReference>
<reference evidence="4" key="1">
    <citation type="submission" date="2020-05" db="EMBL/GenBank/DDBJ databases">
        <title>Mycena genomes resolve the evolution of fungal bioluminescence.</title>
        <authorList>
            <person name="Tsai I.J."/>
        </authorList>
    </citation>
    <scope>NUCLEOTIDE SEQUENCE</scope>
    <source>
        <strain evidence="4">CCC161011</strain>
    </source>
</reference>
<keyword evidence="5" id="KW-1185">Reference proteome</keyword>
<keyword evidence="2 4" id="KW-0808">Transferase</keyword>
<comment type="caution">
    <text evidence="4">The sequence shown here is derived from an EMBL/GenBank/DDBJ whole genome shotgun (WGS) entry which is preliminary data.</text>
</comment>
<dbReference type="OrthoDB" id="439943at2759"/>
<dbReference type="EMBL" id="JACAZI010000008">
    <property type="protein sequence ID" value="KAF7353960.1"/>
    <property type="molecule type" value="Genomic_DNA"/>
</dbReference>
<keyword evidence="3" id="KW-0732">Signal</keyword>
<gene>
    <name evidence="4" type="ORF">MVEN_01082400</name>
</gene>
<dbReference type="InterPro" id="IPR002685">
    <property type="entry name" value="Glyco_trans_15"/>
</dbReference>
<dbReference type="FunFam" id="3.90.550.10:FF:000051">
    <property type="entry name" value="Alpha-1,2-mannosyltransferase (Ktr4)"/>
    <property type="match status" value="1"/>
</dbReference>
<evidence type="ECO:0000313" key="5">
    <source>
        <dbReference type="Proteomes" id="UP000620124"/>
    </source>
</evidence>
<dbReference type="GO" id="GO:0006487">
    <property type="term" value="P:protein N-linked glycosylation"/>
    <property type="evidence" value="ECO:0007669"/>
    <property type="project" value="TreeGrafter"/>
</dbReference>
<dbReference type="Pfam" id="PF01793">
    <property type="entry name" value="Glyco_transf_15"/>
    <property type="match status" value="1"/>
</dbReference>
<organism evidence="4 5">
    <name type="scientific">Mycena venus</name>
    <dbReference type="NCBI Taxonomy" id="2733690"/>
    <lineage>
        <taxon>Eukaryota</taxon>
        <taxon>Fungi</taxon>
        <taxon>Dikarya</taxon>
        <taxon>Basidiomycota</taxon>
        <taxon>Agaricomycotina</taxon>
        <taxon>Agaricomycetes</taxon>
        <taxon>Agaricomycetidae</taxon>
        <taxon>Agaricales</taxon>
        <taxon>Marasmiineae</taxon>
        <taxon>Mycenaceae</taxon>
        <taxon>Mycena</taxon>
    </lineage>
</organism>
<protein>
    <submittedName>
        <fullName evidence="4">Glycosyltransferase family 15 protein</fullName>
    </submittedName>
</protein>
<evidence type="ECO:0000256" key="3">
    <source>
        <dbReference type="SAM" id="SignalP"/>
    </source>
</evidence>
<dbReference type="GO" id="GO:0000032">
    <property type="term" value="P:cell wall mannoprotein biosynthetic process"/>
    <property type="evidence" value="ECO:0007669"/>
    <property type="project" value="TreeGrafter"/>
</dbReference>
<evidence type="ECO:0000256" key="1">
    <source>
        <dbReference type="ARBA" id="ARBA00007677"/>
    </source>
</evidence>
<accession>A0A8H6Y9C9</accession>
<dbReference type="AlphaFoldDB" id="A0A8H6Y9C9"/>
<dbReference type="PANTHER" id="PTHR31121:SF6">
    <property type="entry name" value="ALPHA-1,2 MANNOSYLTRANSFERASE KTR1"/>
    <property type="match status" value="1"/>
</dbReference>
<dbReference type="GO" id="GO:0000026">
    <property type="term" value="F:alpha-1,2-mannosyltransferase activity"/>
    <property type="evidence" value="ECO:0007669"/>
    <property type="project" value="TreeGrafter"/>
</dbReference>
<evidence type="ECO:0000256" key="2">
    <source>
        <dbReference type="ARBA" id="ARBA00022679"/>
    </source>
</evidence>
<feature type="signal peptide" evidence="3">
    <location>
        <begin position="1"/>
        <end position="25"/>
    </location>
</feature>
<name>A0A8H6Y9C9_9AGAR</name>
<feature type="chain" id="PRO_5034385658" evidence="3">
    <location>
        <begin position="26"/>
        <end position="422"/>
    </location>
</feature>
<sequence length="422" mass="48918">MALNKPTRYVLFALVLLLAIHFLLSATHEPYGNATSLSALSGVFSKGQTGQTAKYTDSAVPAYPLDSDSSPLPDWRTGSGAGWVGNATRANATFVMLARNTDVNGAVQSIRSIEDRFNREHGYPYVFLNEEEWTDEFKKRISVLSNAPMEFGVIPHDWWFQPDWIDEDRAAAGRKKMEEQGIIYAGSVSYRNMCRFNSGFFFKHEMLMKYKWYWRIEPDVMFHCTLSFDPFKYMEANNKVYAFTIALYEWAATIPTLWDTVKDFMKTYPEYVASDNAMGFMSENGGQDFNMCHFWSNFEIADMDFWRGEVYTKFFEFLDKTGGFYYERWGDAPVHSMAAGLFLPKSKIHFFNEIGYEHPPNQHCPQDDDIWKKGMCSCDQTRTHGELVFLLPLRLDTDHPPFLAFSDYGPYSCQRQWDRIFQ</sequence>
<dbReference type="InterPro" id="IPR029044">
    <property type="entry name" value="Nucleotide-diphossugar_trans"/>
</dbReference>
<dbReference type="Proteomes" id="UP000620124">
    <property type="component" value="Unassembled WGS sequence"/>
</dbReference>
<dbReference type="SUPFAM" id="SSF53448">
    <property type="entry name" value="Nucleotide-diphospho-sugar transferases"/>
    <property type="match status" value="1"/>
</dbReference>
<proteinExistence type="inferred from homology"/>